<name>A0ABN2JIY4_9ACTN</name>
<dbReference type="InterPro" id="IPR006274">
    <property type="entry name" value="CarbamoylP_synth_ssu"/>
</dbReference>
<dbReference type="CDD" id="cd01744">
    <property type="entry name" value="GATase1_CPSase"/>
    <property type="match status" value="1"/>
</dbReference>
<comment type="function">
    <text evidence="8">Small subunit of the glutamine-dependent carbamoyl phosphate synthetase (CPSase). CPSase catalyzes the formation of carbamoyl phosphate from the ammonia moiety of glutamine, carbonate, and phosphate donated by ATP, constituting the first step of 2 biosynthetic pathways, one leading to arginine and/or urea and the other to pyrimidine nucleotides. The small subunit (glutamine amidotransferase) binds and cleaves glutamine to supply the large subunit with the substrate ammonia.</text>
</comment>
<keyword evidence="4 8" id="KW-0547">Nucleotide-binding</keyword>
<comment type="caution">
    <text evidence="11">The sequence shown here is derived from an EMBL/GenBank/DDBJ whole genome shotgun (WGS) entry which is preliminary data.</text>
</comment>
<dbReference type="PANTHER" id="PTHR43418">
    <property type="entry name" value="MULTIFUNCTIONAL TRYPTOPHAN BIOSYNTHESIS PROTEIN-RELATED"/>
    <property type="match status" value="1"/>
</dbReference>
<keyword evidence="8" id="KW-0055">Arginine biosynthesis</keyword>
<dbReference type="InterPro" id="IPR017926">
    <property type="entry name" value="GATASE"/>
</dbReference>
<comment type="pathway">
    <text evidence="8">Pyrimidine metabolism; UMP biosynthesis via de novo pathway; (S)-dihydroorotate from bicarbonate: step 1/3.</text>
</comment>
<comment type="catalytic activity">
    <reaction evidence="8">
        <text>L-glutamine + H2O = L-glutamate + NH4(+)</text>
        <dbReference type="Rhea" id="RHEA:15889"/>
        <dbReference type="ChEBI" id="CHEBI:15377"/>
        <dbReference type="ChEBI" id="CHEBI:28938"/>
        <dbReference type="ChEBI" id="CHEBI:29985"/>
        <dbReference type="ChEBI" id="CHEBI:58359"/>
    </reaction>
</comment>
<feature type="domain" description="Carbamoyl-phosphate synthase small subunit N-terminal" evidence="10">
    <location>
        <begin position="7"/>
        <end position="137"/>
    </location>
</feature>
<feature type="binding site" evidence="8">
    <location>
        <position position="51"/>
    </location>
    <ligand>
        <name>L-glutamine</name>
        <dbReference type="ChEBI" id="CHEBI:58359"/>
    </ligand>
</feature>
<feature type="active site" evidence="8">
    <location>
        <position position="353"/>
    </location>
</feature>
<comment type="pathway">
    <text evidence="1 8">Amino-acid biosynthesis; L-arginine biosynthesis; carbamoyl phosphate from bicarbonate: step 1/1.</text>
</comment>
<gene>
    <name evidence="8" type="primary">carA</name>
    <name evidence="11" type="ORF">GCM10009710_06990</name>
</gene>
<feature type="region of interest" description="CPSase" evidence="8">
    <location>
        <begin position="1"/>
        <end position="179"/>
    </location>
</feature>
<feature type="binding site" evidence="8">
    <location>
        <position position="305"/>
    </location>
    <ligand>
        <name>L-glutamine</name>
        <dbReference type="ChEBI" id="CHEBI:58359"/>
    </ligand>
</feature>
<reference evidence="11 12" key="1">
    <citation type="journal article" date="2019" name="Int. J. Syst. Evol. Microbiol.">
        <title>The Global Catalogue of Microorganisms (GCM) 10K type strain sequencing project: providing services to taxonomists for standard genome sequencing and annotation.</title>
        <authorList>
            <consortium name="The Broad Institute Genomics Platform"/>
            <consortium name="The Broad Institute Genome Sequencing Center for Infectious Disease"/>
            <person name="Wu L."/>
            <person name="Ma J."/>
        </authorList>
    </citation>
    <scope>NUCLEOTIDE SEQUENCE [LARGE SCALE GENOMIC DNA]</scope>
    <source>
        <strain evidence="11 12">JCM 13518</strain>
    </source>
</reference>
<dbReference type="InterPro" id="IPR035686">
    <property type="entry name" value="CPSase_GATase1"/>
</dbReference>
<evidence type="ECO:0000256" key="8">
    <source>
        <dbReference type="HAMAP-Rule" id="MF_01209"/>
    </source>
</evidence>
<feature type="active site" evidence="8">
    <location>
        <position position="351"/>
    </location>
</feature>
<dbReference type="SUPFAM" id="SSF52317">
    <property type="entry name" value="Class I glutamine amidotransferase-like"/>
    <property type="match status" value="1"/>
</dbReference>
<keyword evidence="5 8" id="KW-0067">ATP-binding</keyword>
<feature type="binding site" evidence="8">
    <location>
        <position position="262"/>
    </location>
    <ligand>
        <name>L-glutamine</name>
        <dbReference type="ChEBI" id="CHEBI:58359"/>
    </ligand>
</feature>
<evidence type="ECO:0000256" key="2">
    <source>
        <dbReference type="ARBA" id="ARBA00007800"/>
    </source>
</evidence>
<dbReference type="InterPro" id="IPR002474">
    <property type="entry name" value="CarbamoylP_synth_ssu_N"/>
</dbReference>
<dbReference type="PROSITE" id="PS51273">
    <property type="entry name" value="GATASE_TYPE_1"/>
    <property type="match status" value="1"/>
</dbReference>
<feature type="compositionally biased region" description="Acidic residues" evidence="9">
    <location>
        <begin position="393"/>
        <end position="407"/>
    </location>
</feature>
<feature type="binding site" evidence="8">
    <location>
        <position position="303"/>
    </location>
    <ligand>
        <name>L-glutamine</name>
        <dbReference type="ChEBI" id="CHEBI:58359"/>
    </ligand>
</feature>
<dbReference type="EMBL" id="BAAAME010000002">
    <property type="protein sequence ID" value="GAA1728952.1"/>
    <property type="molecule type" value="Genomic_DNA"/>
</dbReference>
<feature type="binding site" evidence="8">
    <location>
        <position position="265"/>
    </location>
    <ligand>
        <name>L-glutamine</name>
        <dbReference type="ChEBI" id="CHEBI:58359"/>
    </ligand>
</feature>
<dbReference type="PANTHER" id="PTHR43418:SF7">
    <property type="entry name" value="CARBAMOYL-PHOSPHATE SYNTHASE SMALL CHAIN"/>
    <property type="match status" value="1"/>
</dbReference>
<evidence type="ECO:0000256" key="4">
    <source>
        <dbReference type="ARBA" id="ARBA00022741"/>
    </source>
</evidence>
<dbReference type="PRINTS" id="PR00099">
    <property type="entry name" value="CPSGATASE"/>
</dbReference>
<dbReference type="InterPro" id="IPR036480">
    <property type="entry name" value="CarbP_synth_ssu_N_sf"/>
</dbReference>
<evidence type="ECO:0000256" key="5">
    <source>
        <dbReference type="ARBA" id="ARBA00022840"/>
    </source>
</evidence>
<dbReference type="InterPro" id="IPR050472">
    <property type="entry name" value="Anth_synth/Amidotransfase"/>
</dbReference>
<dbReference type="Pfam" id="PF00117">
    <property type="entry name" value="GATase"/>
    <property type="match status" value="1"/>
</dbReference>
<evidence type="ECO:0000256" key="6">
    <source>
        <dbReference type="ARBA" id="ARBA00022962"/>
    </source>
</evidence>
<dbReference type="HAMAP" id="MF_01209">
    <property type="entry name" value="CPSase_S_chain"/>
    <property type="match status" value="1"/>
</dbReference>
<evidence type="ECO:0000313" key="12">
    <source>
        <dbReference type="Proteomes" id="UP001501057"/>
    </source>
</evidence>
<keyword evidence="8" id="KW-0665">Pyrimidine biosynthesis</keyword>
<dbReference type="SUPFAM" id="SSF52021">
    <property type="entry name" value="Carbamoyl phosphate synthetase, small subunit N-terminal domain"/>
    <property type="match status" value="1"/>
</dbReference>
<feature type="binding site" evidence="8">
    <location>
        <position position="235"/>
    </location>
    <ligand>
        <name>L-glutamine</name>
        <dbReference type="ChEBI" id="CHEBI:58359"/>
    </ligand>
</feature>
<feature type="compositionally biased region" description="Pro residues" evidence="9">
    <location>
        <begin position="476"/>
        <end position="490"/>
    </location>
</feature>
<dbReference type="InterPro" id="IPR029062">
    <property type="entry name" value="Class_I_gatase-like"/>
</dbReference>
<dbReference type="Proteomes" id="UP001501057">
    <property type="component" value="Unassembled WGS sequence"/>
</dbReference>
<evidence type="ECO:0000256" key="7">
    <source>
        <dbReference type="ARBA" id="ARBA00048816"/>
    </source>
</evidence>
<sequence length="575" mass="60269">MSTGSPTEAILVLEDGRTFRGESYGAVGETIGEIVFNTGMTGYQETLTDPSYQRQIVVQTAPHIGNTGVNATDNESSRVWVAGYVVRDPARVPSSWRSEATLDEFLEHQQVVGIQGIDTRALTRHLRERGAMRAGISSITTHPDLLLERVRKAPSMAGADLAGEVSTTETYVVPAVGEKRFTVAAIDLGIKGMTPKLLAERGIEVHVLPSSATFGDIMAVTSGGPDGVFFSNGPGDPAAADGPVEVLRSVLDAGVPYFGICFGNQLFGRALGLGTYKLKYGHRGINQPVKDLTTGKVEVTSHNHGFAVEAPLTGEFSTPYGPGHVTHVGLNDDVVEGIALLEAPAFSVQYHPEAAAGPHDASYLFDRFVDLMSRPRGGAAVVAAAPAEAPVAESEDELQDEVWDDESPVGHPEPAPTTADAEGEPQAEAAPELEVTEQPAEIDLAALLAGTGADPQQAAEPEDLGWTPAPEALGWEPPPAPAPDTDPAPEPADEVAPESLGWTPVAGDPSSDDLDLSTSPAPAPAAEPEQADETVIAWASEPPPFDVPAPDGQDRPPTPADRPTTPSSDTDEKEA</sequence>
<feature type="region of interest" description="Disordered" evidence="9">
    <location>
        <begin position="385"/>
        <end position="435"/>
    </location>
</feature>
<proteinExistence type="inferred from homology"/>
<feature type="active site" description="Nucleophile" evidence="8">
    <location>
        <position position="261"/>
    </location>
</feature>
<dbReference type="Gene3D" id="3.50.30.20">
    <property type="entry name" value="Carbamoyl-phosphate synthase small subunit, N-terminal domain"/>
    <property type="match status" value="1"/>
</dbReference>
<keyword evidence="12" id="KW-1185">Reference proteome</keyword>
<evidence type="ECO:0000256" key="3">
    <source>
        <dbReference type="ARBA" id="ARBA00022598"/>
    </source>
</evidence>
<dbReference type="Pfam" id="PF00988">
    <property type="entry name" value="CPSase_sm_chain"/>
    <property type="match status" value="1"/>
</dbReference>
<dbReference type="Gene3D" id="3.40.50.880">
    <property type="match status" value="1"/>
</dbReference>
<dbReference type="EC" id="6.3.5.5" evidence="8"/>
<evidence type="ECO:0000313" key="11">
    <source>
        <dbReference type="EMBL" id="GAA1728952.1"/>
    </source>
</evidence>
<feature type="compositionally biased region" description="Low complexity" evidence="9">
    <location>
        <begin position="424"/>
        <end position="433"/>
    </location>
</feature>
<evidence type="ECO:0000259" key="10">
    <source>
        <dbReference type="SMART" id="SM01097"/>
    </source>
</evidence>
<protein>
    <recommendedName>
        <fullName evidence="8">Carbamoyl phosphate synthase small chain</fullName>
        <ecNumber evidence="8">6.3.5.5</ecNumber>
    </recommendedName>
    <alternativeName>
        <fullName evidence="8">Carbamoyl phosphate synthetase glutamine chain</fullName>
    </alternativeName>
</protein>
<dbReference type="NCBIfam" id="TIGR01368">
    <property type="entry name" value="CPSaseIIsmall"/>
    <property type="match status" value="1"/>
</dbReference>
<dbReference type="PRINTS" id="PR00096">
    <property type="entry name" value="GATASE"/>
</dbReference>
<comment type="similarity">
    <text evidence="2 8">Belongs to the CarA family.</text>
</comment>
<evidence type="ECO:0000256" key="9">
    <source>
        <dbReference type="SAM" id="MobiDB-lite"/>
    </source>
</evidence>
<keyword evidence="8" id="KW-0028">Amino-acid biosynthesis</keyword>
<accession>A0ABN2JIY4</accession>
<feature type="binding site" evidence="8">
    <location>
        <position position="233"/>
    </location>
    <ligand>
        <name>L-glutamine</name>
        <dbReference type="ChEBI" id="CHEBI:58359"/>
    </ligand>
</feature>
<organism evidence="11 12">
    <name type="scientific">Aeromicrobium alkaliterrae</name>
    <dbReference type="NCBI Taxonomy" id="302168"/>
    <lineage>
        <taxon>Bacteria</taxon>
        <taxon>Bacillati</taxon>
        <taxon>Actinomycetota</taxon>
        <taxon>Actinomycetes</taxon>
        <taxon>Propionibacteriales</taxon>
        <taxon>Nocardioidaceae</taxon>
        <taxon>Aeromicrobium</taxon>
    </lineage>
</organism>
<dbReference type="NCBIfam" id="NF009475">
    <property type="entry name" value="PRK12838.1"/>
    <property type="match status" value="1"/>
</dbReference>
<comment type="catalytic activity">
    <reaction evidence="7 8">
        <text>hydrogencarbonate + L-glutamine + 2 ATP + H2O = carbamoyl phosphate + L-glutamate + 2 ADP + phosphate + 2 H(+)</text>
        <dbReference type="Rhea" id="RHEA:18633"/>
        <dbReference type="ChEBI" id="CHEBI:15377"/>
        <dbReference type="ChEBI" id="CHEBI:15378"/>
        <dbReference type="ChEBI" id="CHEBI:17544"/>
        <dbReference type="ChEBI" id="CHEBI:29985"/>
        <dbReference type="ChEBI" id="CHEBI:30616"/>
        <dbReference type="ChEBI" id="CHEBI:43474"/>
        <dbReference type="ChEBI" id="CHEBI:58228"/>
        <dbReference type="ChEBI" id="CHEBI:58359"/>
        <dbReference type="ChEBI" id="CHEBI:456216"/>
        <dbReference type="EC" id="6.3.5.5"/>
    </reaction>
</comment>
<feature type="binding site" evidence="8">
    <location>
        <position position="306"/>
    </location>
    <ligand>
        <name>L-glutamine</name>
        <dbReference type="ChEBI" id="CHEBI:58359"/>
    </ligand>
</feature>
<evidence type="ECO:0000256" key="1">
    <source>
        <dbReference type="ARBA" id="ARBA00005077"/>
    </source>
</evidence>
<comment type="subunit">
    <text evidence="8">Composed of two chains; the small (or glutamine) chain promotes the hydrolysis of glutamine to ammonia, which is used by the large (or ammonia) chain to synthesize carbamoyl phosphate. Tetramer of heterodimers (alpha,beta)4.</text>
</comment>
<keyword evidence="3 8" id="KW-0436">Ligase</keyword>
<dbReference type="SMART" id="SM01097">
    <property type="entry name" value="CPSase_sm_chain"/>
    <property type="match status" value="1"/>
</dbReference>
<keyword evidence="6 8" id="KW-0315">Glutamine amidotransferase</keyword>
<feature type="region of interest" description="Disordered" evidence="9">
    <location>
        <begin position="449"/>
        <end position="575"/>
    </location>
</feature>
<feature type="compositionally biased region" description="Low complexity" evidence="9">
    <location>
        <begin position="516"/>
        <end position="528"/>
    </location>
</feature>